<dbReference type="CDD" id="cd03141">
    <property type="entry name" value="GATase1_Hsp31_like"/>
    <property type="match status" value="1"/>
</dbReference>
<dbReference type="Gene3D" id="3.40.50.880">
    <property type="match status" value="1"/>
</dbReference>
<gene>
    <name evidence="5" type="ORF">GCM10009807_05840</name>
</gene>
<keyword evidence="6" id="KW-1185">Reference proteome</keyword>
<organism evidence="5 6">
    <name type="scientific">Microbacterium lacus</name>
    <dbReference type="NCBI Taxonomy" id="415217"/>
    <lineage>
        <taxon>Bacteria</taxon>
        <taxon>Bacillati</taxon>
        <taxon>Actinomycetota</taxon>
        <taxon>Actinomycetes</taxon>
        <taxon>Micrococcales</taxon>
        <taxon>Microbacteriaceae</taxon>
        <taxon>Microbacterium</taxon>
    </lineage>
</organism>
<comment type="similarity">
    <text evidence="3">Belongs to the peptidase C56 family. HSP31-like subfamily.</text>
</comment>
<dbReference type="Pfam" id="PF01965">
    <property type="entry name" value="DJ-1_PfpI"/>
    <property type="match status" value="1"/>
</dbReference>
<evidence type="ECO:0000259" key="4">
    <source>
        <dbReference type="Pfam" id="PF01965"/>
    </source>
</evidence>
<sequence length="245" mass="25734">MPLDAGGRLASGFENPSKEENMNDKTVLLVLTSHDDLAGLRKTGYYVGEAAHPWQQLTDAGYRVEIASIAGGEPPQDGRDETDEIQNAFLADPSIAAQLADTPKLADVDANRYAAVLFVGGHGTMWDFPDNPAVNLTGRTVYERGGVVAAVCHGPSALVGITLSDGTPLVSGKRVAGFTNAEEEAVELTGVVPFLLADALEEKGATHVPGPDFTEQVVVDGRLVTGQNPQSATRVGRELVTLLSA</sequence>
<dbReference type="SUPFAM" id="SSF52317">
    <property type="entry name" value="Class I glutamine amidotransferase-like"/>
    <property type="match status" value="1"/>
</dbReference>
<evidence type="ECO:0000313" key="5">
    <source>
        <dbReference type="EMBL" id="GAA1664468.1"/>
    </source>
</evidence>
<comment type="caution">
    <text evidence="5">The sequence shown here is derived from an EMBL/GenBank/DDBJ whole genome shotgun (WGS) entry which is preliminary data.</text>
</comment>
<keyword evidence="1" id="KW-0346">Stress response</keyword>
<dbReference type="InterPro" id="IPR050325">
    <property type="entry name" value="Prot/Nucl_acid_deglycase"/>
</dbReference>
<reference evidence="5 6" key="1">
    <citation type="journal article" date="2019" name="Int. J. Syst. Evol. Microbiol.">
        <title>The Global Catalogue of Microorganisms (GCM) 10K type strain sequencing project: providing services to taxonomists for standard genome sequencing and annotation.</title>
        <authorList>
            <consortium name="The Broad Institute Genomics Platform"/>
            <consortium name="The Broad Institute Genome Sequencing Center for Infectious Disease"/>
            <person name="Wu L."/>
            <person name="Ma J."/>
        </authorList>
    </citation>
    <scope>NUCLEOTIDE SEQUENCE [LARGE SCALE GENOMIC DNA]</scope>
    <source>
        <strain evidence="5 6">JCM 15575</strain>
    </source>
</reference>
<evidence type="ECO:0000256" key="1">
    <source>
        <dbReference type="ARBA" id="ARBA00023016"/>
    </source>
</evidence>
<dbReference type="EMBL" id="BAAAPK010000001">
    <property type="protein sequence ID" value="GAA1664468.1"/>
    <property type="molecule type" value="Genomic_DNA"/>
</dbReference>
<dbReference type="PANTHER" id="PTHR48094:SF11">
    <property type="entry name" value="GLUTATHIONE-INDEPENDENT GLYOXALASE HSP31-RELATED"/>
    <property type="match status" value="1"/>
</dbReference>
<dbReference type="Proteomes" id="UP001500596">
    <property type="component" value="Unassembled WGS sequence"/>
</dbReference>
<dbReference type="InterPro" id="IPR002818">
    <property type="entry name" value="DJ-1/PfpI"/>
</dbReference>
<feature type="domain" description="DJ-1/PfpI" evidence="4">
    <location>
        <begin position="49"/>
        <end position="241"/>
    </location>
</feature>
<evidence type="ECO:0000256" key="2">
    <source>
        <dbReference type="ARBA" id="ARBA00023239"/>
    </source>
</evidence>
<proteinExistence type="inferred from homology"/>
<dbReference type="PANTHER" id="PTHR48094">
    <property type="entry name" value="PROTEIN/NUCLEIC ACID DEGLYCASE DJ-1-RELATED"/>
    <property type="match status" value="1"/>
</dbReference>
<accession>A0ABN2G2Y6</accession>
<dbReference type="InterPro" id="IPR029062">
    <property type="entry name" value="Class_I_gatase-like"/>
</dbReference>
<evidence type="ECO:0000313" key="6">
    <source>
        <dbReference type="Proteomes" id="UP001500596"/>
    </source>
</evidence>
<keyword evidence="5" id="KW-0315">Glutamine amidotransferase</keyword>
<protein>
    <submittedName>
        <fullName evidence="5">Type 1 glutamine amidotransferase domain-containing protein</fullName>
    </submittedName>
</protein>
<name>A0ABN2G2Y6_9MICO</name>
<evidence type="ECO:0000256" key="3">
    <source>
        <dbReference type="ARBA" id="ARBA00038493"/>
    </source>
</evidence>
<keyword evidence="2" id="KW-0456">Lyase</keyword>